<sequence length="433" mass="46673">MNISCTTTSSAIPFQHPAGDKFGIPRKTERHSGGPGPFPPDRVPLTRDVHLSEPREESLLEWGFEEANTSTRLSTARRRVDSECDQPLCARAYFKSTVNFSAIKPVHSISNDDDAVILTLSRCFDMPHAASSKYLPLAPPASDASSIEPHTTATDPPRRTSPPTVPHPYTSDLSQLSRHVNIMQAAVPRVTGLPEESGAVGRIESGLEARVEPSGKLRRDAPPMTPHPYGSQSKRQARNIDIFQATPADQPRKASGVTQTAEGGNNMLKPWVEPPVKPWSTAPPIDPPAQSVGSALAGNHLDILQVEATPQPTTFGNAKKRVRYGRVGRKHSLRDTSTQIAFAVGCVAVTGWTGILVGLHGLIVGKGIPGPVIGFIVLGLAVIHFLLVWRLLLVEERWMKPLPPVIWTVGLIVALSLVGMVILGIVVGFQKGS</sequence>
<feature type="compositionally biased region" description="Polar residues" evidence="1">
    <location>
        <begin position="143"/>
        <end position="154"/>
    </location>
</feature>
<evidence type="ECO:0000256" key="2">
    <source>
        <dbReference type="SAM" id="Phobius"/>
    </source>
</evidence>
<feature type="region of interest" description="Disordered" evidence="1">
    <location>
        <begin position="135"/>
        <end position="172"/>
    </location>
</feature>
<feature type="region of interest" description="Disordered" evidence="1">
    <location>
        <begin position="197"/>
        <end position="269"/>
    </location>
</feature>
<organism evidence="3 4">
    <name type="scientific">Polychaeton citri CBS 116435</name>
    <dbReference type="NCBI Taxonomy" id="1314669"/>
    <lineage>
        <taxon>Eukaryota</taxon>
        <taxon>Fungi</taxon>
        <taxon>Dikarya</taxon>
        <taxon>Ascomycota</taxon>
        <taxon>Pezizomycotina</taxon>
        <taxon>Dothideomycetes</taxon>
        <taxon>Dothideomycetidae</taxon>
        <taxon>Capnodiales</taxon>
        <taxon>Capnodiaceae</taxon>
        <taxon>Polychaeton</taxon>
    </lineage>
</organism>
<gene>
    <name evidence="3" type="ORF">K431DRAFT_170689</name>
</gene>
<evidence type="ECO:0000256" key="1">
    <source>
        <dbReference type="SAM" id="MobiDB-lite"/>
    </source>
</evidence>
<feature type="transmembrane region" description="Helical" evidence="2">
    <location>
        <begin position="340"/>
        <end position="365"/>
    </location>
</feature>
<keyword evidence="4" id="KW-1185">Reference proteome</keyword>
<proteinExistence type="predicted"/>
<feature type="compositionally biased region" description="Basic and acidic residues" evidence="1">
    <location>
        <begin position="205"/>
        <end position="221"/>
    </location>
</feature>
<accession>A0A9P4UIE5</accession>
<keyword evidence="2" id="KW-0812">Transmembrane</keyword>
<comment type="caution">
    <text evidence="3">The sequence shown here is derived from an EMBL/GenBank/DDBJ whole genome shotgun (WGS) entry which is preliminary data.</text>
</comment>
<dbReference type="Proteomes" id="UP000799441">
    <property type="component" value="Unassembled WGS sequence"/>
</dbReference>
<evidence type="ECO:0000313" key="4">
    <source>
        <dbReference type="Proteomes" id="UP000799441"/>
    </source>
</evidence>
<feature type="compositionally biased region" description="Polar residues" evidence="1">
    <location>
        <begin position="1"/>
        <end position="12"/>
    </location>
</feature>
<reference evidence="3" key="1">
    <citation type="journal article" date="2020" name="Stud. Mycol.">
        <title>101 Dothideomycetes genomes: a test case for predicting lifestyles and emergence of pathogens.</title>
        <authorList>
            <person name="Haridas S."/>
            <person name="Albert R."/>
            <person name="Binder M."/>
            <person name="Bloem J."/>
            <person name="Labutti K."/>
            <person name="Salamov A."/>
            <person name="Andreopoulos B."/>
            <person name="Baker S."/>
            <person name="Barry K."/>
            <person name="Bills G."/>
            <person name="Bluhm B."/>
            <person name="Cannon C."/>
            <person name="Castanera R."/>
            <person name="Culley D."/>
            <person name="Daum C."/>
            <person name="Ezra D."/>
            <person name="Gonzalez J."/>
            <person name="Henrissat B."/>
            <person name="Kuo A."/>
            <person name="Liang C."/>
            <person name="Lipzen A."/>
            <person name="Lutzoni F."/>
            <person name="Magnuson J."/>
            <person name="Mondo S."/>
            <person name="Nolan M."/>
            <person name="Ohm R."/>
            <person name="Pangilinan J."/>
            <person name="Park H.-J."/>
            <person name="Ramirez L."/>
            <person name="Alfaro M."/>
            <person name="Sun H."/>
            <person name="Tritt A."/>
            <person name="Yoshinaga Y."/>
            <person name="Zwiers L.-H."/>
            <person name="Turgeon B."/>
            <person name="Goodwin S."/>
            <person name="Spatafora J."/>
            <person name="Crous P."/>
            <person name="Grigoriev I."/>
        </authorList>
    </citation>
    <scope>NUCLEOTIDE SEQUENCE</scope>
    <source>
        <strain evidence="3">CBS 116435</strain>
    </source>
</reference>
<keyword evidence="2" id="KW-1133">Transmembrane helix</keyword>
<protein>
    <submittedName>
        <fullName evidence="3">Uncharacterized protein</fullName>
    </submittedName>
</protein>
<dbReference type="EMBL" id="MU003862">
    <property type="protein sequence ID" value="KAF2716772.1"/>
    <property type="molecule type" value="Genomic_DNA"/>
</dbReference>
<feature type="region of interest" description="Disordered" evidence="1">
    <location>
        <begin position="1"/>
        <end position="42"/>
    </location>
</feature>
<feature type="transmembrane region" description="Helical" evidence="2">
    <location>
        <begin position="372"/>
        <end position="393"/>
    </location>
</feature>
<evidence type="ECO:0000313" key="3">
    <source>
        <dbReference type="EMBL" id="KAF2716772.1"/>
    </source>
</evidence>
<name>A0A9P4UIE5_9PEZI</name>
<keyword evidence="2" id="KW-0472">Membrane</keyword>
<dbReference type="AlphaFoldDB" id="A0A9P4UIE5"/>
<feature type="transmembrane region" description="Helical" evidence="2">
    <location>
        <begin position="405"/>
        <end position="429"/>
    </location>
</feature>